<reference evidence="1" key="1">
    <citation type="submission" date="2022-12" db="EMBL/GenBank/DDBJ databases">
        <title>Genome Sequence of Lasiodiplodia mahajangana.</title>
        <authorList>
            <person name="Buettner E."/>
        </authorList>
    </citation>
    <scope>NUCLEOTIDE SEQUENCE</scope>
    <source>
        <strain evidence="1">VT137</strain>
    </source>
</reference>
<sequence length="405" mass="44923">MTSLADEALALAGRIDELLSSGSLGALEAGPRRKLSEAARKLNLATEATGDTVHRIVHSPLQLPLTLVGLETGLFETLEKKKEATNADLAIATKVDPILMKRLLRYYQSFGIVDQPSDDRYRANNITSAMISPGGLAGVPFYLGTLVPAFNALPEFLRKTEYANVTDGANCPWYLGHNTTEQAFEWVKERPDMRGHFMSWMVHQRDGLPTFLDVVDFEKEFSGHSPNDPVFVDIGGALGHQCIALRQKHPGLVGRIILQDREETIQQINAKPISDFQGIEAHAYNFFTPQPVKGARAYYLRNILHDWPDDKCVEILGNVKSAMTRDSRILIDEMVLPERGAPWRATQLDLAMSACFAATERSRAHWDSLLGKAGLTILEVRKYTDQLDDSIIVAVPNDQNKASVS</sequence>
<evidence type="ECO:0000313" key="1">
    <source>
        <dbReference type="EMBL" id="KAJ8130104.1"/>
    </source>
</evidence>
<evidence type="ECO:0000313" key="2">
    <source>
        <dbReference type="Proteomes" id="UP001153332"/>
    </source>
</evidence>
<gene>
    <name evidence="1" type="ORF">O1611_g3524</name>
</gene>
<keyword evidence="2" id="KW-1185">Reference proteome</keyword>
<dbReference type="EMBL" id="JAPUUL010000580">
    <property type="protein sequence ID" value="KAJ8130104.1"/>
    <property type="molecule type" value="Genomic_DNA"/>
</dbReference>
<proteinExistence type="predicted"/>
<protein>
    <submittedName>
        <fullName evidence="1">Uncharacterized protein</fullName>
    </submittedName>
</protein>
<comment type="caution">
    <text evidence="1">The sequence shown here is derived from an EMBL/GenBank/DDBJ whole genome shotgun (WGS) entry which is preliminary data.</text>
</comment>
<organism evidence="1 2">
    <name type="scientific">Lasiodiplodia mahajangana</name>
    <dbReference type="NCBI Taxonomy" id="1108764"/>
    <lineage>
        <taxon>Eukaryota</taxon>
        <taxon>Fungi</taxon>
        <taxon>Dikarya</taxon>
        <taxon>Ascomycota</taxon>
        <taxon>Pezizomycotina</taxon>
        <taxon>Dothideomycetes</taxon>
        <taxon>Dothideomycetes incertae sedis</taxon>
        <taxon>Botryosphaeriales</taxon>
        <taxon>Botryosphaeriaceae</taxon>
        <taxon>Lasiodiplodia</taxon>
    </lineage>
</organism>
<name>A0ACC2JRW9_9PEZI</name>
<dbReference type="Proteomes" id="UP001153332">
    <property type="component" value="Unassembled WGS sequence"/>
</dbReference>
<accession>A0ACC2JRW9</accession>